<dbReference type="GeneID" id="76198543"/>
<comment type="caution">
    <text evidence="1">The sequence shown here is derived from an EMBL/GenBank/DDBJ whole genome shotgun (WGS) entry which is preliminary data.</text>
</comment>
<organism evidence="1 2">
    <name type="scientific">Halocatena marina</name>
    <dbReference type="NCBI Taxonomy" id="2934937"/>
    <lineage>
        <taxon>Archaea</taxon>
        <taxon>Methanobacteriati</taxon>
        <taxon>Methanobacteriota</taxon>
        <taxon>Stenosarchaea group</taxon>
        <taxon>Halobacteria</taxon>
        <taxon>Halobacteriales</taxon>
        <taxon>Natronomonadaceae</taxon>
        <taxon>Halocatena</taxon>
    </lineage>
</organism>
<sequence>MGVIKFTVPDEVEEQFRERAMKRFGHKRGSIGKAGEEAISTWIAEQDIDIELTPSQNPLLAKRGHLSHVDMGSVELQESVGELLLEQHRRKRDDSR</sequence>
<dbReference type="Proteomes" id="UP001596417">
    <property type="component" value="Unassembled WGS sequence"/>
</dbReference>
<gene>
    <name evidence="1" type="ORF">ACFQL7_03375</name>
</gene>
<keyword evidence="2" id="KW-1185">Reference proteome</keyword>
<dbReference type="RefSeq" id="WP_248904715.1">
    <property type="nucleotide sequence ID" value="NZ_CP109979.1"/>
</dbReference>
<name>A0ABD5YI46_9EURY</name>
<dbReference type="EMBL" id="JBHTAX010000001">
    <property type="protein sequence ID" value="MFC7188979.1"/>
    <property type="molecule type" value="Genomic_DNA"/>
</dbReference>
<protein>
    <submittedName>
        <fullName evidence="1">Uncharacterized protein</fullName>
    </submittedName>
</protein>
<reference evidence="1 2" key="1">
    <citation type="journal article" date="2019" name="Int. J. Syst. Evol. Microbiol.">
        <title>The Global Catalogue of Microorganisms (GCM) 10K type strain sequencing project: providing services to taxonomists for standard genome sequencing and annotation.</title>
        <authorList>
            <consortium name="The Broad Institute Genomics Platform"/>
            <consortium name="The Broad Institute Genome Sequencing Center for Infectious Disease"/>
            <person name="Wu L."/>
            <person name="Ma J."/>
        </authorList>
    </citation>
    <scope>NUCLEOTIDE SEQUENCE [LARGE SCALE GENOMIC DNA]</scope>
    <source>
        <strain evidence="1 2">RDMS1</strain>
    </source>
</reference>
<dbReference type="AlphaFoldDB" id="A0ABD5YI46"/>
<evidence type="ECO:0000313" key="1">
    <source>
        <dbReference type="EMBL" id="MFC7188979.1"/>
    </source>
</evidence>
<accession>A0ABD5YI46</accession>
<evidence type="ECO:0000313" key="2">
    <source>
        <dbReference type="Proteomes" id="UP001596417"/>
    </source>
</evidence>
<proteinExistence type="predicted"/>